<reference evidence="1 2" key="1">
    <citation type="submission" date="2019-06" db="EMBL/GenBank/DDBJ databases">
        <authorList>
            <person name="Jiang L."/>
        </authorList>
    </citation>
    <scope>NUCLEOTIDE SEQUENCE [LARGE SCALE GENOMIC DNA]</scope>
    <source>
        <strain evidence="1 2">YIM 48858</strain>
    </source>
</reference>
<name>A0A5C4ND41_9RHOB</name>
<comment type="caution">
    <text evidence="1">The sequence shown here is derived from an EMBL/GenBank/DDBJ whole genome shotgun (WGS) entry which is preliminary data.</text>
</comment>
<gene>
    <name evidence="1" type="ORF">FHG71_09720</name>
</gene>
<dbReference type="Proteomes" id="UP000305709">
    <property type="component" value="Unassembled WGS sequence"/>
</dbReference>
<organism evidence="1 2">
    <name type="scientific">Rubellimicrobium roseum</name>
    <dbReference type="NCBI Taxonomy" id="687525"/>
    <lineage>
        <taxon>Bacteria</taxon>
        <taxon>Pseudomonadati</taxon>
        <taxon>Pseudomonadota</taxon>
        <taxon>Alphaproteobacteria</taxon>
        <taxon>Rhodobacterales</taxon>
        <taxon>Roseobacteraceae</taxon>
        <taxon>Rubellimicrobium</taxon>
    </lineage>
</organism>
<keyword evidence="2" id="KW-1185">Reference proteome</keyword>
<evidence type="ECO:0000313" key="2">
    <source>
        <dbReference type="Proteomes" id="UP000305709"/>
    </source>
</evidence>
<proteinExistence type="predicted"/>
<dbReference type="EMBL" id="VDFV01000010">
    <property type="protein sequence ID" value="TNC72002.1"/>
    <property type="molecule type" value="Genomic_DNA"/>
</dbReference>
<sequence>MTIYTAEYGLLISALISLAASTGDYNPRPLTSNYTFLHSERFVDMTSETLRFAVMESELSTALAALMPLIKLHAPDLLNAKFFRDHVRQAIPQKGGGEPFPQ</sequence>
<protein>
    <submittedName>
        <fullName evidence="1">Uncharacterized protein</fullName>
    </submittedName>
</protein>
<evidence type="ECO:0000313" key="1">
    <source>
        <dbReference type="EMBL" id="TNC72002.1"/>
    </source>
</evidence>
<dbReference type="RefSeq" id="WP_139081432.1">
    <property type="nucleotide sequence ID" value="NZ_VDFV01000010.1"/>
</dbReference>
<accession>A0A5C4ND41</accession>
<dbReference type="AlphaFoldDB" id="A0A5C4ND41"/>